<organism evidence="2 3">
    <name type="scientific">Eumeta variegata</name>
    <name type="common">Bagworm moth</name>
    <name type="synonym">Eumeta japonica</name>
    <dbReference type="NCBI Taxonomy" id="151549"/>
    <lineage>
        <taxon>Eukaryota</taxon>
        <taxon>Metazoa</taxon>
        <taxon>Ecdysozoa</taxon>
        <taxon>Arthropoda</taxon>
        <taxon>Hexapoda</taxon>
        <taxon>Insecta</taxon>
        <taxon>Pterygota</taxon>
        <taxon>Neoptera</taxon>
        <taxon>Endopterygota</taxon>
        <taxon>Lepidoptera</taxon>
        <taxon>Glossata</taxon>
        <taxon>Ditrysia</taxon>
        <taxon>Tineoidea</taxon>
        <taxon>Psychidae</taxon>
        <taxon>Oiketicinae</taxon>
        <taxon>Eumeta</taxon>
    </lineage>
</organism>
<feature type="region of interest" description="Disordered" evidence="1">
    <location>
        <begin position="73"/>
        <end position="95"/>
    </location>
</feature>
<evidence type="ECO:0000313" key="3">
    <source>
        <dbReference type="Proteomes" id="UP000299102"/>
    </source>
</evidence>
<comment type="caution">
    <text evidence="2">The sequence shown here is derived from an EMBL/GenBank/DDBJ whole genome shotgun (WGS) entry which is preliminary data.</text>
</comment>
<accession>A0A4C1YFN9</accession>
<name>A0A4C1YFN9_EUMVA</name>
<dbReference type="AlphaFoldDB" id="A0A4C1YFN9"/>
<dbReference type="Proteomes" id="UP000299102">
    <property type="component" value="Unassembled WGS sequence"/>
</dbReference>
<proteinExistence type="predicted"/>
<sequence length="108" mass="11928">MCVYVCVRIRMYVSVCVRIRMYLGLFYSQDLSCNHIAIAMAFAIHGLSRHIDNFLCAGAVDRAADPAAVAARASPSTRAAPRSVRRASKMKKRDPMISASVCYRSVNV</sequence>
<feature type="compositionally biased region" description="Basic residues" evidence="1">
    <location>
        <begin position="83"/>
        <end position="92"/>
    </location>
</feature>
<keyword evidence="3" id="KW-1185">Reference proteome</keyword>
<dbReference type="EMBL" id="BGZK01001239">
    <property type="protein sequence ID" value="GBP75191.1"/>
    <property type="molecule type" value="Genomic_DNA"/>
</dbReference>
<reference evidence="2 3" key="1">
    <citation type="journal article" date="2019" name="Commun. Biol.">
        <title>The bagworm genome reveals a unique fibroin gene that provides high tensile strength.</title>
        <authorList>
            <person name="Kono N."/>
            <person name="Nakamura H."/>
            <person name="Ohtoshi R."/>
            <person name="Tomita M."/>
            <person name="Numata K."/>
            <person name="Arakawa K."/>
        </authorList>
    </citation>
    <scope>NUCLEOTIDE SEQUENCE [LARGE SCALE GENOMIC DNA]</scope>
</reference>
<protein>
    <submittedName>
        <fullName evidence="2">Uncharacterized protein</fullName>
    </submittedName>
</protein>
<evidence type="ECO:0000256" key="1">
    <source>
        <dbReference type="SAM" id="MobiDB-lite"/>
    </source>
</evidence>
<gene>
    <name evidence="2" type="ORF">EVAR_88796_1</name>
</gene>
<feature type="compositionally biased region" description="Low complexity" evidence="1">
    <location>
        <begin position="73"/>
        <end position="82"/>
    </location>
</feature>
<evidence type="ECO:0000313" key="2">
    <source>
        <dbReference type="EMBL" id="GBP75191.1"/>
    </source>
</evidence>